<dbReference type="RefSeq" id="WP_122904819.1">
    <property type="nucleotide sequence ID" value="NZ_CP154342.1"/>
</dbReference>
<dbReference type="PANTHER" id="PTHR30336:SF20">
    <property type="entry name" value="DUF218 DOMAIN-CONTAINING PROTEIN"/>
    <property type="match status" value="1"/>
</dbReference>
<dbReference type="InterPro" id="IPR051599">
    <property type="entry name" value="Cell_Envelope_Assoc"/>
</dbReference>
<name>A0A3M8B1V1_9BACL</name>
<dbReference type="CDD" id="cd06259">
    <property type="entry name" value="YdcF-like"/>
    <property type="match status" value="1"/>
</dbReference>
<dbReference type="Proteomes" id="UP000268829">
    <property type="component" value="Unassembled WGS sequence"/>
</dbReference>
<dbReference type="InterPro" id="IPR014729">
    <property type="entry name" value="Rossmann-like_a/b/a_fold"/>
</dbReference>
<dbReference type="Pfam" id="PF02698">
    <property type="entry name" value="DUF218"/>
    <property type="match status" value="1"/>
</dbReference>
<dbReference type="OrthoDB" id="9782395at2"/>
<organism evidence="2 3">
    <name type="scientific">Brevibacillus gelatini</name>
    <dbReference type="NCBI Taxonomy" id="1655277"/>
    <lineage>
        <taxon>Bacteria</taxon>
        <taxon>Bacillati</taxon>
        <taxon>Bacillota</taxon>
        <taxon>Bacilli</taxon>
        <taxon>Bacillales</taxon>
        <taxon>Paenibacillaceae</taxon>
        <taxon>Brevibacillus</taxon>
    </lineage>
</organism>
<reference evidence="2 3" key="1">
    <citation type="submission" date="2018-10" db="EMBL/GenBank/DDBJ databases">
        <title>Phylogenomics of Brevibacillus.</title>
        <authorList>
            <person name="Dunlap C."/>
        </authorList>
    </citation>
    <scope>NUCLEOTIDE SEQUENCE [LARGE SCALE GENOMIC DNA]</scope>
    <source>
        <strain evidence="2 3">DSM 100115</strain>
    </source>
</reference>
<dbReference type="PANTHER" id="PTHR30336">
    <property type="entry name" value="INNER MEMBRANE PROTEIN, PROBABLE PERMEASE"/>
    <property type="match status" value="1"/>
</dbReference>
<dbReference type="GO" id="GO:0005886">
    <property type="term" value="C:plasma membrane"/>
    <property type="evidence" value="ECO:0007669"/>
    <property type="project" value="TreeGrafter"/>
</dbReference>
<dbReference type="AlphaFoldDB" id="A0A3M8B1V1"/>
<dbReference type="EMBL" id="RHHS01000027">
    <property type="protein sequence ID" value="RNB56855.1"/>
    <property type="molecule type" value="Genomic_DNA"/>
</dbReference>
<evidence type="ECO:0000313" key="2">
    <source>
        <dbReference type="EMBL" id="RNB56855.1"/>
    </source>
</evidence>
<keyword evidence="3" id="KW-1185">Reference proteome</keyword>
<dbReference type="Gene3D" id="3.40.50.620">
    <property type="entry name" value="HUPs"/>
    <property type="match status" value="1"/>
</dbReference>
<evidence type="ECO:0000259" key="1">
    <source>
        <dbReference type="Pfam" id="PF02698"/>
    </source>
</evidence>
<evidence type="ECO:0000313" key="3">
    <source>
        <dbReference type="Proteomes" id="UP000268829"/>
    </source>
</evidence>
<feature type="domain" description="DUF218" evidence="1">
    <location>
        <begin position="51"/>
        <end position="176"/>
    </location>
</feature>
<gene>
    <name evidence="2" type="ORF">EDM57_11045</name>
</gene>
<sequence length="240" mass="26787">MNKRRKRMRNFFPRKGLQALAVVVLLGGLWVGYHWQRIEQTAGQAVPRHADVGIVLGAAVWGESPGPALRERLEQAVRLYQDGYVSTLLVTGGLGEGKTKTEAEVSRDYLVAHGIPAEHILLEDKSTSTYENLLYGQQAFDDYRMHHVLIISHDYHLARAMTMAESLGWNASAVGVRSQVLFGPYHRGREVLALTYWEVSQFLSLAARSLILAADFVDVHEVANPLHDPRRLGLLNPVAI</sequence>
<accession>A0A3M8B1V1</accession>
<dbReference type="InterPro" id="IPR003848">
    <property type="entry name" value="DUF218"/>
</dbReference>
<protein>
    <submittedName>
        <fullName evidence="2">YdcF family protein</fullName>
    </submittedName>
</protein>
<proteinExistence type="predicted"/>
<comment type="caution">
    <text evidence="2">The sequence shown here is derived from an EMBL/GenBank/DDBJ whole genome shotgun (WGS) entry which is preliminary data.</text>
</comment>